<evidence type="ECO:0000313" key="7">
    <source>
        <dbReference type="Proteomes" id="UP001515480"/>
    </source>
</evidence>
<protein>
    <recommendedName>
        <fullName evidence="8">Guanine nucleotide-binding protein subunit beta-like protein</fullName>
    </recommendedName>
</protein>
<evidence type="ECO:0000256" key="1">
    <source>
        <dbReference type="ARBA" id="ARBA00022574"/>
    </source>
</evidence>
<evidence type="ECO:0000313" key="6">
    <source>
        <dbReference type="EMBL" id="KAL1526114.1"/>
    </source>
</evidence>
<name>A0AB34JWN1_PRYPA</name>
<keyword evidence="7" id="KW-1185">Reference proteome</keyword>
<evidence type="ECO:0000256" key="4">
    <source>
        <dbReference type="SAM" id="Coils"/>
    </source>
</evidence>
<feature type="compositionally biased region" description="Polar residues" evidence="5">
    <location>
        <begin position="63"/>
        <end position="73"/>
    </location>
</feature>
<keyword evidence="4" id="KW-0175">Coiled coil</keyword>
<feature type="compositionally biased region" description="Pro residues" evidence="5">
    <location>
        <begin position="84"/>
        <end position="93"/>
    </location>
</feature>
<feature type="repeat" description="WD" evidence="3">
    <location>
        <begin position="551"/>
        <end position="583"/>
    </location>
</feature>
<evidence type="ECO:0000256" key="3">
    <source>
        <dbReference type="PROSITE-ProRule" id="PRU00221"/>
    </source>
</evidence>
<dbReference type="SMART" id="SM00320">
    <property type="entry name" value="WD40"/>
    <property type="match status" value="7"/>
</dbReference>
<evidence type="ECO:0000256" key="2">
    <source>
        <dbReference type="ARBA" id="ARBA00022737"/>
    </source>
</evidence>
<reference evidence="6 7" key="1">
    <citation type="journal article" date="2024" name="Science">
        <title>Giant polyketide synthase enzymes in the biosynthesis of giant marine polyether toxins.</title>
        <authorList>
            <person name="Fallon T.R."/>
            <person name="Shende V.V."/>
            <person name="Wierzbicki I.H."/>
            <person name="Pendleton A.L."/>
            <person name="Watervoot N.F."/>
            <person name="Auber R.P."/>
            <person name="Gonzalez D.J."/>
            <person name="Wisecaver J.H."/>
            <person name="Moore B.S."/>
        </authorList>
    </citation>
    <scope>NUCLEOTIDE SEQUENCE [LARGE SCALE GENOMIC DNA]</scope>
    <source>
        <strain evidence="6 7">12B1</strain>
    </source>
</reference>
<dbReference type="AlphaFoldDB" id="A0AB34JWN1"/>
<dbReference type="PANTHER" id="PTHR19879">
    <property type="entry name" value="TRANSCRIPTION INITIATION FACTOR TFIID"/>
    <property type="match status" value="1"/>
</dbReference>
<feature type="compositionally biased region" description="Low complexity" evidence="5">
    <location>
        <begin position="41"/>
        <end position="51"/>
    </location>
</feature>
<dbReference type="InterPro" id="IPR001680">
    <property type="entry name" value="WD40_rpt"/>
</dbReference>
<dbReference type="CDD" id="cd00200">
    <property type="entry name" value="WD40"/>
    <property type="match status" value="1"/>
</dbReference>
<dbReference type="PRINTS" id="PR00320">
    <property type="entry name" value="GPROTEINBRPT"/>
</dbReference>
<feature type="coiled-coil region" evidence="4">
    <location>
        <begin position="7"/>
        <end position="34"/>
    </location>
</feature>
<evidence type="ECO:0008006" key="8">
    <source>
        <dbReference type="Google" id="ProtNLM"/>
    </source>
</evidence>
<evidence type="ECO:0000256" key="5">
    <source>
        <dbReference type="SAM" id="MobiDB-lite"/>
    </source>
</evidence>
<feature type="compositionally biased region" description="Low complexity" evidence="5">
    <location>
        <begin position="94"/>
        <end position="103"/>
    </location>
</feature>
<proteinExistence type="predicted"/>
<feature type="compositionally biased region" description="Basic and acidic residues" evidence="5">
    <location>
        <begin position="241"/>
        <end position="250"/>
    </location>
</feature>
<dbReference type="EMBL" id="JBGBPQ010000003">
    <property type="protein sequence ID" value="KAL1526114.1"/>
    <property type="molecule type" value="Genomic_DNA"/>
</dbReference>
<feature type="region of interest" description="Disordered" evidence="5">
    <location>
        <begin position="205"/>
        <end position="278"/>
    </location>
</feature>
<accession>A0AB34JWN1</accession>
<dbReference type="PROSITE" id="PS00678">
    <property type="entry name" value="WD_REPEATS_1"/>
    <property type="match status" value="1"/>
</dbReference>
<dbReference type="InterPro" id="IPR019775">
    <property type="entry name" value="WD40_repeat_CS"/>
</dbReference>
<keyword evidence="2" id="KW-0677">Repeat</keyword>
<dbReference type="SUPFAM" id="SSF50978">
    <property type="entry name" value="WD40 repeat-like"/>
    <property type="match status" value="1"/>
</dbReference>
<organism evidence="6 7">
    <name type="scientific">Prymnesium parvum</name>
    <name type="common">Toxic golden alga</name>
    <dbReference type="NCBI Taxonomy" id="97485"/>
    <lineage>
        <taxon>Eukaryota</taxon>
        <taxon>Haptista</taxon>
        <taxon>Haptophyta</taxon>
        <taxon>Prymnesiophyceae</taxon>
        <taxon>Prymnesiales</taxon>
        <taxon>Prymnesiaceae</taxon>
        <taxon>Prymnesium</taxon>
    </lineage>
</organism>
<dbReference type="PROSITE" id="PS50294">
    <property type="entry name" value="WD_REPEATS_REGION"/>
    <property type="match status" value="2"/>
</dbReference>
<dbReference type="InterPro" id="IPR015943">
    <property type="entry name" value="WD40/YVTN_repeat-like_dom_sf"/>
</dbReference>
<feature type="repeat" description="WD" evidence="3">
    <location>
        <begin position="287"/>
        <end position="311"/>
    </location>
</feature>
<comment type="caution">
    <text evidence="6">The sequence shown here is derived from an EMBL/GenBank/DDBJ whole genome shotgun (WGS) entry which is preliminary data.</text>
</comment>
<dbReference type="InterPro" id="IPR036322">
    <property type="entry name" value="WD40_repeat_dom_sf"/>
</dbReference>
<dbReference type="PROSITE" id="PS50082">
    <property type="entry name" value="WD_REPEATS_2"/>
    <property type="match status" value="3"/>
</dbReference>
<keyword evidence="1 3" id="KW-0853">WD repeat</keyword>
<feature type="repeat" description="WD" evidence="3">
    <location>
        <begin position="509"/>
        <end position="550"/>
    </location>
</feature>
<dbReference type="InterPro" id="IPR020472">
    <property type="entry name" value="WD40_PAC1"/>
</dbReference>
<dbReference type="Gene3D" id="2.130.10.10">
    <property type="entry name" value="YVTN repeat-like/Quinoprotein amine dehydrogenase"/>
    <property type="match status" value="2"/>
</dbReference>
<feature type="region of interest" description="Disordered" evidence="5">
    <location>
        <begin position="35"/>
        <end position="187"/>
    </location>
</feature>
<dbReference type="Proteomes" id="UP001515480">
    <property type="component" value="Unassembled WGS sequence"/>
</dbReference>
<sequence length="650" mass="67716">MPEDSRLAALESLVQQQQAQLDELRRLVHRQQAQIDSLLSPRPAARPAATPLERKDSPAALSDSLQMLTTQWEQKLRASEASDPPSPAPPPSHPAARQRSPPAFHTPSSGPPEPLLGTRGACGRPRSEERGSARRLSCGEETYAAGLLTRAGMPSPPRAAGEGRGGRAGSKPQSPHERAAHGEAAASFDPWKACTPLGMQRAPLARCGSSDGVRPTASSIGSLGGKLAADRASSAGSERTASIERGRDATRSVSRARRSSRDPLRQRASAPTLQQVALLKGPSDRPVTAIAVSEDGSGMVSAGLDGVIQLWVLGDEGGGGLGTTLRSGKQWQRRLSQPTGAGEVNALSLLGTTLACGCQDGTVRLYRLHREASVFALYSLLTLQHSQVHSSEFQGSATPAAPSEVMCVALSLAGGSRTAPMLASGAQNGTVCVWNSMSGQRLQTIAAHAGGGNGWVMEVLLDRLPDDQKGGLLLTASYDGTVGVWCHNGEWTALPGPLSGGGWEQRHVLRGHTDGVLVLALSRSRRLAFSGSNDHTVRVWDLQQGSCVSVIQAHNSGVSAIGWHPASGCLATGAEDGMVRLWDAAALEYADGTQKGTTEGLGTAMQCVFSLEVAGSDGTQAEILALAQSADGTALFCGLDDGTVSLLTSQ</sequence>
<gene>
    <name evidence="6" type="ORF">AB1Y20_014843</name>
</gene>
<dbReference type="Pfam" id="PF00400">
    <property type="entry name" value="WD40"/>
    <property type="match status" value="5"/>
</dbReference>
<dbReference type="PANTHER" id="PTHR19879:SF9">
    <property type="entry name" value="TRANSCRIPTION INITIATION FACTOR TFIID SUBUNIT 5"/>
    <property type="match status" value="1"/>
</dbReference>